<evidence type="ECO:0000259" key="7">
    <source>
        <dbReference type="PROSITE" id="PS50089"/>
    </source>
</evidence>
<reference evidence="8 9" key="1">
    <citation type="submission" date="2018-07" db="EMBL/GenBank/DDBJ databases">
        <title>The genomes of Aspergillus section Nigri reveals drivers in fungal speciation.</title>
        <authorList>
            <consortium name="DOE Joint Genome Institute"/>
            <person name="Vesth T.C."/>
            <person name="Nybo J."/>
            <person name="Theobald S."/>
            <person name="Brandl J."/>
            <person name="Frisvad J.C."/>
            <person name="Nielsen K.F."/>
            <person name="Lyhne E.K."/>
            <person name="Kogle M.E."/>
            <person name="Kuo A."/>
            <person name="Riley R."/>
            <person name="Clum A."/>
            <person name="Nolan M."/>
            <person name="Lipzen A."/>
            <person name="Salamov A."/>
            <person name="Henrissat B."/>
            <person name="Wiebenga A."/>
            <person name="De vries R.P."/>
            <person name="Grigoriev I.V."/>
            <person name="Mortensen U.H."/>
            <person name="Andersen M.R."/>
            <person name="Baker S.E."/>
        </authorList>
    </citation>
    <scope>NUCLEOTIDE SEQUENCE [LARGE SCALE GENOMIC DNA]</scope>
    <source>
        <strain evidence="8 9">CBS 139.54b</strain>
    </source>
</reference>
<name>A0A3F3QBI9_9EURO</name>
<sequence length="511" mass="56666">MSVAGERGPGTNTSNHGTVWSQNLTSHHVRNAWPGTHVLSNQHVAARVSRAHQTMTSQPCSQIDEEIFVVAQQLQEVQAYLDSQKGKRRADGSPKDGQDIIREQYEELRTYLRSLQDKKLATSIALAVDSDSRVIAALTREEAQASDDRRLAIRMSERDDDPDSSTMESEVEQPNAVGEPQSSDDECVAGPSMTYRERQALELEKSAATETQCCVCYESFYTHKVTRLDCNHKYCNDCLKDLFRRATKDSTLFPPRCCRMPIHLELVQKHMSETEISDFRSAEIEFATTDRTYCCNASCGKFILPHNITAGRAQCPHCRSDTCAMCKNSFHTDDCVEDADLQATLALASTQGWQRCFRCRALVDLGIGCYHITYCRDSPPLLPTSTDLPIQTGANVELSFATSAAFSGRLVNASYGPRKDSSPERRKSWTVRLKRPCHLRSVNNGLNRCRKICDIITSVNIPEDSAVLKVQGGGYSNVSSVEPATGIIFLSVAIAISKFVRVADAIAFKAA</sequence>
<evidence type="ECO:0000313" key="9">
    <source>
        <dbReference type="Proteomes" id="UP000253729"/>
    </source>
</evidence>
<keyword evidence="2 5" id="KW-0863">Zinc-finger</keyword>
<dbReference type="Pfam" id="PF01485">
    <property type="entry name" value="IBR"/>
    <property type="match status" value="1"/>
</dbReference>
<dbReference type="GO" id="GO:0004842">
    <property type="term" value="F:ubiquitin-protein transferase activity"/>
    <property type="evidence" value="ECO:0007669"/>
    <property type="project" value="InterPro"/>
</dbReference>
<dbReference type="PROSITE" id="PS50089">
    <property type="entry name" value="ZF_RING_2"/>
    <property type="match status" value="1"/>
</dbReference>
<organism evidence="8 9">
    <name type="scientific">Aspergillus welwitschiae</name>
    <dbReference type="NCBI Taxonomy" id="1341132"/>
    <lineage>
        <taxon>Eukaryota</taxon>
        <taxon>Fungi</taxon>
        <taxon>Dikarya</taxon>
        <taxon>Ascomycota</taxon>
        <taxon>Pezizomycotina</taxon>
        <taxon>Eurotiomycetes</taxon>
        <taxon>Eurotiomycetidae</taxon>
        <taxon>Eurotiales</taxon>
        <taxon>Aspergillaceae</taxon>
        <taxon>Aspergillus</taxon>
        <taxon>Aspergillus subgen. Circumdati</taxon>
    </lineage>
</organism>
<dbReference type="InterPro" id="IPR031127">
    <property type="entry name" value="E3_UB_ligase_RBR"/>
</dbReference>
<evidence type="ECO:0000256" key="4">
    <source>
        <dbReference type="ARBA" id="ARBA00022833"/>
    </source>
</evidence>
<dbReference type="Proteomes" id="UP000253729">
    <property type="component" value="Unassembled WGS sequence"/>
</dbReference>
<dbReference type="GO" id="GO:0016567">
    <property type="term" value="P:protein ubiquitination"/>
    <property type="evidence" value="ECO:0007669"/>
    <property type="project" value="InterPro"/>
</dbReference>
<evidence type="ECO:0000256" key="2">
    <source>
        <dbReference type="ARBA" id="ARBA00022771"/>
    </source>
</evidence>
<keyword evidence="3" id="KW-0833">Ubl conjugation pathway</keyword>
<keyword evidence="4" id="KW-0862">Zinc</keyword>
<dbReference type="SUPFAM" id="SSF57850">
    <property type="entry name" value="RING/U-box"/>
    <property type="match status" value="1"/>
</dbReference>
<evidence type="ECO:0000256" key="3">
    <source>
        <dbReference type="ARBA" id="ARBA00022786"/>
    </source>
</evidence>
<dbReference type="AlphaFoldDB" id="A0A3F3QBI9"/>
<feature type="compositionally biased region" description="Basic and acidic residues" evidence="6">
    <location>
        <begin position="146"/>
        <end position="157"/>
    </location>
</feature>
<dbReference type="InterPro" id="IPR017907">
    <property type="entry name" value="Znf_RING_CS"/>
</dbReference>
<dbReference type="CDD" id="cd20335">
    <property type="entry name" value="BRcat_RBR"/>
    <property type="match status" value="1"/>
</dbReference>
<dbReference type="InterPro" id="IPR001841">
    <property type="entry name" value="Znf_RING"/>
</dbReference>
<dbReference type="EMBL" id="KZ852038">
    <property type="protein sequence ID" value="RDH36136.1"/>
    <property type="molecule type" value="Genomic_DNA"/>
</dbReference>
<protein>
    <recommendedName>
        <fullName evidence="7">RING-type domain-containing protein</fullName>
    </recommendedName>
</protein>
<proteinExistence type="predicted"/>
<keyword evidence="1" id="KW-0479">Metal-binding</keyword>
<dbReference type="InterPro" id="IPR002867">
    <property type="entry name" value="IBR_dom"/>
</dbReference>
<dbReference type="Gene3D" id="3.30.40.10">
    <property type="entry name" value="Zinc/RING finger domain, C3HC4 (zinc finger)"/>
    <property type="match status" value="1"/>
</dbReference>
<evidence type="ECO:0000256" key="6">
    <source>
        <dbReference type="SAM" id="MobiDB-lite"/>
    </source>
</evidence>
<dbReference type="InterPro" id="IPR013083">
    <property type="entry name" value="Znf_RING/FYVE/PHD"/>
</dbReference>
<dbReference type="GeneID" id="38137151"/>
<dbReference type="PROSITE" id="PS00518">
    <property type="entry name" value="ZF_RING_1"/>
    <property type="match status" value="1"/>
</dbReference>
<feature type="region of interest" description="Disordered" evidence="6">
    <location>
        <begin position="146"/>
        <end position="189"/>
    </location>
</feature>
<dbReference type="STRING" id="1341132.A0A3F3QBI9"/>
<dbReference type="GO" id="GO:0008270">
    <property type="term" value="F:zinc ion binding"/>
    <property type="evidence" value="ECO:0007669"/>
    <property type="project" value="UniProtKB-KW"/>
</dbReference>
<keyword evidence="9" id="KW-1185">Reference proteome</keyword>
<evidence type="ECO:0000256" key="1">
    <source>
        <dbReference type="ARBA" id="ARBA00022723"/>
    </source>
</evidence>
<feature type="domain" description="RING-type" evidence="7">
    <location>
        <begin position="213"/>
        <end position="257"/>
    </location>
</feature>
<dbReference type="PANTHER" id="PTHR11685">
    <property type="entry name" value="RBR FAMILY RING FINGER AND IBR DOMAIN-CONTAINING"/>
    <property type="match status" value="1"/>
</dbReference>
<dbReference type="RefSeq" id="XP_026629158.1">
    <property type="nucleotide sequence ID" value="XM_026768795.1"/>
</dbReference>
<accession>A0A3F3QBI9</accession>
<evidence type="ECO:0000256" key="5">
    <source>
        <dbReference type="PROSITE-ProRule" id="PRU00175"/>
    </source>
</evidence>
<evidence type="ECO:0000313" key="8">
    <source>
        <dbReference type="EMBL" id="RDH36136.1"/>
    </source>
</evidence>
<gene>
    <name evidence="8" type="ORF">BDQ94DRAFT_157711</name>
</gene>